<proteinExistence type="inferred from homology"/>
<evidence type="ECO:0000256" key="5">
    <source>
        <dbReference type="ARBA" id="ARBA00022821"/>
    </source>
</evidence>
<evidence type="ECO:0000259" key="8">
    <source>
        <dbReference type="Pfam" id="PF18052"/>
    </source>
</evidence>
<dbReference type="InterPro" id="IPR027417">
    <property type="entry name" value="P-loop_NTPase"/>
</dbReference>
<dbReference type="FunFam" id="1.10.10.10:FF:000322">
    <property type="entry name" value="Probable disease resistance protein At1g63360"/>
    <property type="match status" value="1"/>
</dbReference>
<keyword evidence="6" id="KW-0175">Coiled coil</keyword>
<evidence type="ECO:0000313" key="12">
    <source>
        <dbReference type="Proteomes" id="UP001497457"/>
    </source>
</evidence>
<feature type="domain" description="Disease resistance protein winged helix" evidence="9">
    <location>
        <begin position="424"/>
        <end position="495"/>
    </location>
</feature>
<dbReference type="EMBL" id="OZ075134">
    <property type="protein sequence ID" value="CAL4991096.1"/>
    <property type="molecule type" value="Genomic_DNA"/>
</dbReference>
<feature type="domain" description="NB-ARC" evidence="7">
    <location>
        <begin position="169"/>
        <end position="315"/>
    </location>
</feature>
<evidence type="ECO:0000256" key="6">
    <source>
        <dbReference type="ARBA" id="ARBA00023054"/>
    </source>
</evidence>
<dbReference type="Pfam" id="PF23598">
    <property type="entry name" value="LRR_14"/>
    <property type="match status" value="1"/>
</dbReference>
<gene>
    <name evidence="11" type="ORF">URODEC1_LOCUS60504</name>
</gene>
<dbReference type="GO" id="GO:0042742">
    <property type="term" value="P:defense response to bacterium"/>
    <property type="evidence" value="ECO:0007669"/>
    <property type="project" value="UniProtKB-ARBA"/>
</dbReference>
<reference evidence="12" key="1">
    <citation type="submission" date="2024-06" db="EMBL/GenBank/DDBJ databases">
        <authorList>
            <person name="Ryan C."/>
        </authorList>
    </citation>
    <scope>NUCLEOTIDE SEQUENCE [LARGE SCALE GENOMIC DNA]</scope>
</reference>
<dbReference type="GO" id="GO:0000166">
    <property type="term" value="F:nucleotide binding"/>
    <property type="evidence" value="ECO:0007669"/>
    <property type="project" value="UniProtKB-KW"/>
</dbReference>
<feature type="domain" description="Disease resistance R13L4/SHOC-2-like LRR" evidence="10">
    <location>
        <begin position="544"/>
        <end position="908"/>
    </location>
</feature>
<dbReference type="Pfam" id="PF18052">
    <property type="entry name" value="Rx_N"/>
    <property type="match status" value="1"/>
</dbReference>
<dbReference type="SUPFAM" id="SSF52058">
    <property type="entry name" value="L domain-like"/>
    <property type="match status" value="1"/>
</dbReference>
<sequence length="960" mass="109075">MEPVMVSASTGAMNSVLAKLTSLLKEEKMPAAKAIRKQLVFFREELTTMNGLIEKLADTEDHDPLVKGWMTLVREMTYDLEDFLDAFIHSVAQGKHNILRKIKRLLSRHQIPEQLQELKQRAIEAIERLSRYKLDEAATFSQDAGLTVVDPRLSALYVKDTLVGIDGPSEKLIEMLTDGRRQLMVVPIVGLGGMGKTTLAMNVSTRIQEQFDCSAFVSVSQRPDTKRILRDILYQVTAYPSTQAAPADERLLIDALQEHLSNKRYFIVIDDVWDTSIWRIINICLIDNNLGSRVLVTTRMMSVAESCCHPDKDHIFEMGPLTVTEARSLFFGRIFGSEKSCPPEYIEISNDILKKCGGLPLAIITMASLLASKTYSVRAWKQIRDSVGSSLYKDASIGSMRSILNLSYNDLPYHLKTCLLYLSMFPEDYVIDRKRLVRRWIAEGFVSARNGQDLEEVAEHYLNELINRGLVQSVGAHYDGRVYACQVHDMILDLIVSKSVKENFVITYGKNEHMSGLRDNVRRLSLDTRYPWDTFKPSEIITSHIRSLTVIGPNKEMPAIANFRALRVLDVENFGEFESSYFQNIGRLYLLKYLRLHTTSVIEVPEEIVELRYLETVDLTGAPRSRLPKGIVKLNKLIYLLVNNMKLPDGFERMQGLRELSCIKIDGSNSANTLRDLGNLSMLRTLGLNWCISNREGSSHHVYADMLVSSLSRLSTSHLQSLYIETADGCSLDFLIYSLDIPCYHLREFQMKSDYYFPTIPKWMASLVNLTLLRINIETVGEDELQIFGALPTLLSLLLNVKSAASKDLLITRGSGFRRLKQFELTCWKGWTMLMFEPGSMEALEKLQVVFSTEEQCDGFRFGIDHLTSLKHLIVQIKCRDVNGTEVSSAAEDAIKNAVRIHRNRPRLEVQKLDEQYTFDDEMDRVTVEDYADNEGEHEILVEGEATPKLNAQIGEQAHQ</sequence>
<dbReference type="Gene3D" id="1.20.5.4130">
    <property type="match status" value="1"/>
</dbReference>
<dbReference type="InterPro" id="IPR038005">
    <property type="entry name" value="RX-like_CC"/>
</dbReference>
<dbReference type="GO" id="GO:0002758">
    <property type="term" value="P:innate immune response-activating signaling pathway"/>
    <property type="evidence" value="ECO:0007669"/>
    <property type="project" value="UniProtKB-ARBA"/>
</dbReference>
<evidence type="ECO:0000259" key="9">
    <source>
        <dbReference type="Pfam" id="PF23559"/>
    </source>
</evidence>
<dbReference type="Gene3D" id="3.80.10.10">
    <property type="entry name" value="Ribonuclease Inhibitor"/>
    <property type="match status" value="1"/>
</dbReference>
<dbReference type="FunFam" id="3.40.50.300:FF:001091">
    <property type="entry name" value="Probable disease resistance protein At1g61300"/>
    <property type="match status" value="1"/>
</dbReference>
<dbReference type="InterPro" id="IPR002182">
    <property type="entry name" value="NB-ARC"/>
</dbReference>
<evidence type="ECO:0000256" key="3">
    <source>
        <dbReference type="ARBA" id="ARBA00022737"/>
    </source>
</evidence>
<reference evidence="11 12" key="2">
    <citation type="submission" date="2024-10" db="EMBL/GenBank/DDBJ databases">
        <authorList>
            <person name="Ryan C."/>
        </authorList>
    </citation>
    <scope>NUCLEOTIDE SEQUENCE [LARGE SCALE GENOMIC DNA]</scope>
</reference>
<evidence type="ECO:0000256" key="1">
    <source>
        <dbReference type="ARBA" id="ARBA00008894"/>
    </source>
</evidence>
<evidence type="ECO:0000256" key="2">
    <source>
        <dbReference type="ARBA" id="ARBA00022614"/>
    </source>
</evidence>
<keyword evidence="3" id="KW-0677">Repeat</keyword>
<dbReference type="PANTHER" id="PTHR23155:SF1011">
    <property type="entry name" value="OS11G0258500 PROTEIN"/>
    <property type="match status" value="1"/>
</dbReference>
<dbReference type="Pfam" id="PF00931">
    <property type="entry name" value="NB-ARC"/>
    <property type="match status" value="1"/>
</dbReference>
<evidence type="ECO:0000256" key="4">
    <source>
        <dbReference type="ARBA" id="ARBA00022741"/>
    </source>
</evidence>
<dbReference type="CDD" id="cd14798">
    <property type="entry name" value="RX-CC_like"/>
    <property type="match status" value="1"/>
</dbReference>
<keyword evidence="12" id="KW-1185">Reference proteome</keyword>
<accession>A0ABC9B027</accession>
<evidence type="ECO:0000313" key="11">
    <source>
        <dbReference type="EMBL" id="CAL4991096.1"/>
    </source>
</evidence>
<dbReference type="InterPro" id="IPR058922">
    <property type="entry name" value="WHD_DRP"/>
</dbReference>
<dbReference type="InterPro" id="IPR036388">
    <property type="entry name" value="WH-like_DNA-bd_sf"/>
</dbReference>
<keyword evidence="2" id="KW-0433">Leucine-rich repeat</keyword>
<evidence type="ECO:0000259" key="7">
    <source>
        <dbReference type="Pfam" id="PF00931"/>
    </source>
</evidence>
<dbReference type="Proteomes" id="UP001497457">
    <property type="component" value="Chromosome 24b"/>
</dbReference>
<dbReference type="Gene3D" id="1.10.8.430">
    <property type="entry name" value="Helical domain of apoptotic protease-activating factors"/>
    <property type="match status" value="1"/>
</dbReference>
<dbReference type="PANTHER" id="PTHR23155">
    <property type="entry name" value="DISEASE RESISTANCE PROTEIN RP"/>
    <property type="match status" value="1"/>
</dbReference>
<keyword evidence="4" id="KW-0547">Nucleotide-binding</keyword>
<dbReference type="PRINTS" id="PR00364">
    <property type="entry name" value="DISEASERSIST"/>
</dbReference>
<organism evidence="11 12">
    <name type="scientific">Urochloa decumbens</name>
    <dbReference type="NCBI Taxonomy" id="240449"/>
    <lineage>
        <taxon>Eukaryota</taxon>
        <taxon>Viridiplantae</taxon>
        <taxon>Streptophyta</taxon>
        <taxon>Embryophyta</taxon>
        <taxon>Tracheophyta</taxon>
        <taxon>Spermatophyta</taxon>
        <taxon>Magnoliopsida</taxon>
        <taxon>Liliopsida</taxon>
        <taxon>Poales</taxon>
        <taxon>Poaceae</taxon>
        <taxon>PACMAD clade</taxon>
        <taxon>Panicoideae</taxon>
        <taxon>Panicodae</taxon>
        <taxon>Paniceae</taxon>
        <taxon>Melinidinae</taxon>
        <taxon>Urochloa</taxon>
    </lineage>
</organism>
<name>A0ABC9B027_9POAL</name>
<dbReference type="Gene3D" id="1.10.10.10">
    <property type="entry name" value="Winged helix-like DNA-binding domain superfamily/Winged helix DNA-binding domain"/>
    <property type="match status" value="1"/>
</dbReference>
<dbReference type="GO" id="GO:0009626">
    <property type="term" value="P:plant-type hypersensitive response"/>
    <property type="evidence" value="ECO:0007669"/>
    <property type="project" value="UniProtKB-ARBA"/>
</dbReference>
<keyword evidence="5" id="KW-0611">Plant defense</keyword>
<dbReference type="SUPFAM" id="SSF52540">
    <property type="entry name" value="P-loop containing nucleoside triphosphate hydrolases"/>
    <property type="match status" value="1"/>
</dbReference>
<protein>
    <submittedName>
        <fullName evidence="11">Uncharacterized protein</fullName>
    </submittedName>
</protein>
<evidence type="ECO:0000259" key="10">
    <source>
        <dbReference type="Pfam" id="PF23598"/>
    </source>
</evidence>
<dbReference type="InterPro" id="IPR042197">
    <property type="entry name" value="Apaf_helical"/>
</dbReference>
<dbReference type="InterPro" id="IPR044974">
    <property type="entry name" value="Disease_R_plants"/>
</dbReference>
<dbReference type="AlphaFoldDB" id="A0ABC9B027"/>
<dbReference type="InterPro" id="IPR055414">
    <property type="entry name" value="LRR_R13L4/SHOC2-like"/>
</dbReference>
<dbReference type="InterPro" id="IPR041118">
    <property type="entry name" value="Rx_N"/>
</dbReference>
<comment type="similarity">
    <text evidence="1">Belongs to the disease resistance NB-LRR family.</text>
</comment>
<feature type="domain" description="Disease resistance N-terminal" evidence="8">
    <location>
        <begin position="12"/>
        <end position="100"/>
    </location>
</feature>
<dbReference type="Gene3D" id="3.40.50.300">
    <property type="entry name" value="P-loop containing nucleotide triphosphate hydrolases"/>
    <property type="match status" value="1"/>
</dbReference>
<dbReference type="InterPro" id="IPR032675">
    <property type="entry name" value="LRR_dom_sf"/>
</dbReference>
<dbReference type="Pfam" id="PF23559">
    <property type="entry name" value="WHD_DRP"/>
    <property type="match status" value="1"/>
</dbReference>